<evidence type="ECO:0000313" key="1">
    <source>
        <dbReference type="EMBL" id="RTH98064.1"/>
    </source>
</evidence>
<dbReference type="AlphaFoldDB" id="A0A430UEX6"/>
<sequence length="141" mass="16202">MREYLITISLLAEENLTRGIKLVEYEPGLHNGAPPPEIIYQDHEGIIIAWPPRLVKRHAWEYTIDPVPPGMRYKEYRSLILFLFAGKTDVLAVTSVPNRKDYFPNQESWLETMAWLLGKAGFQGTNQSLKAMLLFLQADLD</sequence>
<protein>
    <submittedName>
        <fullName evidence="1">Uncharacterized protein</fullName>
    </submittedName>
</protein>
<organism evidence="1 2">
    <name type="scientific">Thermus scotoductus</name>
    <dbReference type="NCBI Taxonomy" id="37636"/>
    <lineage>
        <taxon>Bacteria</taxon>
        <taxon>Thermotogati</taxon>
        <taxon>Deinococcota</taxon>
        <taxon>Deinococci</taxon>
        <taxon>Thermales</taxon>
        <taxon>Thermaceae</taxon>
        <taxon>Thermus</taxon>
    </lineage>
</organism>
<accession>A0A430UEX6</accession>
<dbReference type="EMBL" id="PEMH01000364">
    <property type="protein sequence ID" value="RTH98064.1"/>
    <property type="molecule type" value="Genomic_DNA"/>
</dbReference>
<evidence type="ECO:0000313" key="2">
    <source>
        <dbReference type="Proteomes" id="UP000288347"/>
    </source>
</evidence>
<comment type="caution">
    <text evidence="1">The sequence shown here is derived from an EMBL/GenBank/DDBJ whole genome shotgun (WGS) entry which is preliminary data.</text>
</comment>
<dbReference type="RefSeq" id="WP_126217287.1">
    <property type="nucleotide sequence ID" value="NZ_PEMH01000364.1"/>
</dbReference>
<proteinExistence type="predicted"/>
<gene>
    <name evidence="1" type="ORF">CSW29_10590</name>
</gene>
<reference evidence="1 2" key="1">
    <citation type="journal article" date="2019" name="Extremophiles">
        <title>Biogeography of thermophiles and predominance of Thermus scotoductus in domestic water heaters.</title>
        <authorList>
            <person name="Wilpiszeski R.L."/>
            <person name="Zhang Z."/>
            <person name="House C.H."/>
        </authorList>
    </citation>
    <scope>NUCLEOTIDE SEQUENCE [LARGE SCALE GENOMIC DNA]</scope>
    <source>
        <strain evidence="1 2">16_S16</strain>
    </source>
</reference>
<name>A0A430UEX6_THESC</name>
<dbReference type="Proteomes" id="UP000288347">
    <property type="component" value="Unassembled WGS sequence"/>
</dbReference>